<name>A0A6G0HDZ0_LARCR</name>
<organism evidence="2 3">
    <name type="scientific">Larimichthys crocea</name>
    <name type="common">Large yellow croaker</name>
    <name type="synonym">Pseudosciaena crocea</name>
    <dbReference type="NCBI Taxonomy" id="215358"/>
    <lineage>
        <taxon>Eukaryota</taxon>
        <taxon>Metazoa</taxon>
        <taxon>Chordata</taxon>
        <taxon>Craniata</taxon>
        <taxon>Vertebrata</taxon>
        <taxon>Euteleostomi</taxon>
        <taxon>Actinopterygii</taxon>
        <taxon>Neopterygii</taxon>
        <taxon>Teleostei</taxon>
        <taxon>Neoteleostei</taxon>
        <taxon>Acanthomorphata</taxon>
        <taxon>Eupercaria</taxon>
        <taxon>Sciaenidae</taxon>
        <taxon>Larimichthys</taxon>
    </lineage>
</organism>
<evidence type="ECO:0000256" key="1">
    <source>
        <dbReference type="SAM" id="MobiDB-lite"/>
    </source>
</evidence>
<keyword evidence="3" id="KW-1185">Reference proteome</keyword>
<feature type="compositionally biased region" description="Pro residues" evidence="1">
    <location>
        <begin position="223"/>
        <end position="253"/>
    </location>
</feature>
<feature type="region of interest" description="Disordered" evidence="1">
    <location>
        <begin position="217"/>
        <end position="258"/>
    </location>
</feature>
<dbReference type="PANTHER" id="PTHR47773">
    <property type="entry name" value="SI:DKEY-9I5.2-RELATED"/>
    <property type="match status" value="1"/>
</dbReference>
<dbReference type="Proteomes" id="UP000424527">
    <property type="component" value="Unassembled WGS sequence"/>
</dbReference>
<gene>
    <name evidence="2" type="ORF">D5F01_LYC24890</name>
</gene>
<dbReference type="PANTHER" id="PTHR47773:SF1">
    <property type="entry name" value="C2H2-TYPE DOMAIN-CONTAINING PROTEIN"/>
    <property type="match status" value="1"/>
</dbReference>
<comment type="caution">
    <text evidence="2">The sequence shown here is derived from an EMBL/GenBank/DDBJ whole genome shotgun (WGS) entry which is preliminary data.</text>
</comment>
<protein>
    <submittedName>
        <fullName evidence="2">Uncharacterized protein</fullName>
    </submittedName>
</protein>
<dbReference type="EMBL" id="REGW02000966">
    <property type="protein sequence ID" value="KAE8277250.1"/>
    <property type="molecule type" value="Genomic_DNA"/>
</dbReference>
<sequence>MSMMATMKVAEAQLTQVVTDHSDLFPNSEYLENSDSDSMDFEEEEVFSMTAARSVGHILEEAVSAHITRRELVLHCRRRTRGVEETNRLIGSLIIMRTSASDAHFQAYLLEGLMRWNDDRMEDAVKGAPSIRSYGSALREAVDQLSQKVLGRCWDERYRTPGAYTGELLGMEYLYSQTGKELTPVLQNPEEEDRLVEEVNDEDFQDEGFVEESMEDVTVPVTASPPPPSPSQPSSPPPSSPPPSPPPPSPPQALYPCIPADEAQGAVIGPHWIAGWDKVQDLAVYLVGLVRLPTH</sequence>
<proteinExistence type="predicted"/>
<dbReference type="AlphaFoldDB" id="A0A6G0HDZ0"/>
<evidence type="ECO:0000313" key="3">
    <source>
        <dbReference type="Proteomes" id="UP000424527"/>
    </source>
</evidence>
<reference evidence="2 3" key="1">
    <citation type="submission" date="2019-07" db="EMBL/GenBank/DDBJ databases">
        <title>Chromosome genome assembly for large yellow croaker.</title>
        <authorList>
            <person name="Xiao S."/>
        </authorList>
    </citation>
    <scope>NUCLEOTIDE SEQUENCE [LARGE SCALE GENOMIC DNA]</scope>
    <source>
        <strain evidence="2">JMULYC20181020</strain>
        <tissue evidence="2">Muscle</tissue>
    </source>
</reference>
<evidence type="ECO:0000313" key="2">
    <source>
        <dbReference type="EMBL" id="KAE8277250.1"/>
    </source>
</evidence>
<accession>A0A6G0HDZ0</accession>